<reference evidence="2" key="1">
    <citation type="submission" date="2022-03" db="EMBL/GenBank/DDBJ databases">
        <authorList>
            <person name="Lindestad O."/>
        </authorList>
    </citation>
    <scope>NUCLEOTIDE SEQUENCE</scope>
</reference>
<feature type="chain" id="PRO_5035861939" evidence="1">
    <location>
        <begin position="21"/>
        <end position="252"/>
    </location>
</feature>
<evidence type="ECO:0000313" key="3">
    <source>
        <dbReference type="Proteomes" id="UP000838756"/>
    </source>
</evidence>
<evidence type="ECO:0000313" key="2">
    <source>
        <dbReference type="EMBL" id="CAH2245486.1"/>
    </source>
</evidence>
<dbReference type="Proteomes" id="UP000838756">
    <property type="component" value="Unassembled WGS sequence"/>
</dbReference>
<proteinExistence type="predicted"/>
<sequence>MNTTIYFALVVAACLCIAEGAPEGRLTRKQQRPTRGFKNVEMMTARGFGKRAEHGRMKFHPKVPLMVAYDFGKRSGNDELVGEEEEIRVTRGTFKPNANVLIARGYGKRQEPAKTEDDEILRVIRGSFKPNSNILIARGYGKRQEESKGGDDVLRVIRGSFKPNSNILIARGYGKRQESNGVYGMENFWDNLEAAQEKDGQDTDEKTLQSIPLDWFVNEMVNNPDFARSVIRKFIDLNQDGMLSSDELLRNV</sequence>
<keyword evidence="3" id="KW-1185">Reference proteome</keyword>
<feature type="signal peptide" evidence="1">
    <location>
        <begin position="1"/>
        <end position="20"/>
    </location>
</feature>
<evidence type="ECO:0000256" key="1">
    <source>
        <dbReference type="SAM" id="SignalP"/>
    </source>
</evidence>
<dbReference type="InterPro" id="IPR018247">
    <property type="entry name" value="EF_Hand_1_Ca_BS"/>
</dbReference>
<dbReference type="EMBL" id="CAKXAJ010025907">
    <property type="protein sequence ID" value="CAH2245486.1"/>
    <property type="molecule type" value="Genomic_DNA"/>
</dbReference>
<dbReference type="PROSITE" id="PS00018">
    <property type="entry name" value="EF_HAND_1"/>
    <property type="match status" value="1"/>
</dbReference>
<dbReference type="OrthoDB" id="6101901at2759"/>
<gene>
    <name evidence="2" type="primary">jg8725</name>
    <name evidence="2" type="ORF">PAEG_LOCUS21112</name>
</gene>
<protein>
    <submittedName>
        <fullName evidence="2">Jg8725 protein</fullName>
    </submittedName>
</protein>
<comment type="caution">
    <text evidence="2">The sequence shown here is derived from an EMBL/GenBank/DDBJ whole genome shotgun (WGS) entry which is preliminary data.</text>
</comment>
<dbReference type="AlphaFoldDB" id="A0A8S4S5D3"/>
<keyword evidence="1" id="KW-0732">Signal</keyword>
<name>A0A8S4S5D3_9NEOP</name>
<organism evidence="2 3">
    <name type="scientific">Pararge aegeria aegeria</name>
    <dbReference type="NCBI Taxonomy" id="348720"/>
    <lineage>
        <taxon>Eukaryota</taxon>
        <taxon>Metazoa</taxon>
        <taxon>Ecdysozoa</taxon>
        <taxon>Arthropoda</taxon>
        <taxon>Hexapoda</taxon>
        <taxon>Insecta</taxon>
        <taxon>Pterygota</taxon>
        <taxon>Neoptera</taxon>
        <taxon>Endopterygota</taxon>
        <taxon>Lepidoptera</taxon>
        <taxon>Glossata</taxon>
        <taxon>Ditrysia</taxon>
        <taxon>Papilionoidea</taxon>
        <taxon>Nymphalidae</taxon>
        <taxon>Satyrinae</taxon>
        <taxon>Satyrini</taxon>
        <taxon>Parargina</taxon>
        <taxon>Pararge</taxon>
    </lineage>
</organism>
<accession>A0A8S4S5D3</accession>